<feature type="transmembrane region" description="Helical" evidence="1">
    <location>
        <begin position="229"/>
        <end position="249"/>
    </location>
</feature>
<reference evidence="2 3" key="1">
    <citation type="submission" date="2021-02" db="EMBL/GenBank/DDBJ databases">
        <title>Complete genome of Desulfoluna sp. strain ASN36.</title>
        <authorList>
            <person name="Takahashi A."/>
            <person name="Kojima H."/>
            <person name="Fukui M."/>
        </authorList>
    </citation>
    <scope>NUCLEOTIDE SEQUENCE [LARGE SCALE GENOMIC DNA]</scope>
    <source>
        <strain evidence="2 3">ASN36</strain>
    </source>
</reference>
<keyword evidence="3" id="KW-1185">Reference proteome</keyword>
<sequence>MALIRPVLTLYDKLETCWEGPSGHRLAGTLLVGTFLVSLVLVEINRFVGLPAAMATLVPKNHLAAIEIALTLLLVIEVMGLVFSMVHSVSTSVGRQLEILSLILLRNVFKEISHHDPLSWETLEGSMAGISAAVTGALIVFGLLALYYRIRKIATLAKDDEDRQSFIAAKKCIALALLAAFHLIALNSLFAYASGAHTSPAFQTIYTLLVLSNILIVLLSLRHGHNYHVAFRNSGFAVVTVLILIALIAPPVWSAAIGIFASLFALATLWLFGMFNGAEDEKAVPPMGQTELKSVPPAARVAKPL</sequence>
<keyword evidence="1" id="KW-1133">Transmembrane helix</keyword>
<proteinExistence type="predicted"/>
<feature type="transmembrane region" description="Helical" evidence="1">
    <location>
        <begin position="205"/>
        <end position="222"/>
    </location>
</feature>
<evidence type="ECO:0000313" key="2">
    <source>
        <dbReference type="EMBL" id="BCS99002.1"/>
    </source>
</evidence>
<feature type="transmembrane region" description="Helical" evidence="1">
    <location>
        <begin position="127"/>
        <end position="148"/>
    </location>
</feature>
<feature type="transmembrane region" description="Helical" evidence="1">
    <location>
        <begin position="63"/>
        <end position="86"/>
    </location>
</feature>
<dbReference type="EMBL" id="AP024488">
    <property type="protein sequence ID" value="BCS99002.1"/>
    <property type="molecule type" value="Genomic_DNA"/>
</dbReference>
<dbReference type="Proteomes" id="UP001320148">
    <property type="component" value="Chromosome"/>
</dbReference>
<feature type="transmembrane region" description="Helical" evidence="1">
    <location>
        <begin position="255"/>
        <end position="275"/>
    </location>
</feature>
<feature type="transmembrane region" description="Helical" evidence="1">
    <location>
        <begin position="172"/>
        <end position="193"/>
    </location>
</feature>
<organism evidence="2 3">
    <name type="scientific">Desulfoluna limicola</name>
    <dbReference type="NCBI Taxonomy" id="2810562"/>
    <lineage>
        <taxon>Bacteria</taxon>
        <taxon>Pseudomonadati</taxon>
        <taxon>Thermodesulfobacteriota</taxon>
        <taxon>Desulfobacteria</taxon>
        <taxon>Desulfobacterales</taxon>
        <taxon>Desulfolunaceae</taxon>
        <taxon>Desulfoluna</taxon>
    </lineage>
</organism>
<keyword evidence="1" id="KW-0472">Membrane</keyword>
<feature type="transmembrane region" description="Helical" evidence="1">
    <location>
        <begin position="23"/>
        <end position="42"/>
    </location>
</feature>
<accession>A0ABM7PN98</accession>
<gene>
    <name evidence="2" type="ORF">DSLASN_46340</name>
</gene>
<evidence type="ECO:0000313" key="3">
    <source>
        <dbReference type="Proteomes" id="UP001320148"/>
    </source>
</evidence>
<dbReference type="RefSeq" id="WP_236890355.1">
    <property type="nucleotide sequence ID" value="NZ_AP024488.1"/>
</dbReference>
<keyword evidence="1" id="KW-0812">Transmembrane</keyword>
<evidence type="ECO:0000256" key="1">
    <source>
        <dbReference type="SAM" id="Phobius"/>
    </source>
</evidence>
<name>A0ABM7PN98_9BACT</name>
<protein>
    <submittedName>
        <fullName evidence="2">Uncharacterized protein</fullName>
    </submittedName>
</protein>